<organism evidence="1 2">
    <name type="scientific">Mesorhizobium neociceri</name>
    <dbReference type="NCBI Taxonomy" id="1307853"/>
    <lineage>
        <taxon>Bacteria</taxon>
        <taxon>Pseudomonadati</taxon>
        <taxon>Pseudomonadota</taxon>
        <taxon>Alphaproteobacteria</taxon>
        <taxon>Hyphomicrobiales</taxon>
        <taxon>Phyllobacteriaceae</taxon>
        <taxon>Mesorhizobium</taxon>
    </lineage>
</organism>
<comment type="caution">
    <text evidence="1">The sequence shown here is derived from an EMBL/GenBank/DDBJ whole genome shotgun (WGS) entry which is preliminary data.</text>
</comment>
<dbReference type="SUPFAM" id="SSF81301">
    <property type="entry name" value="Nucleotidyltransferase"/>
    <property type="match status" value="1"/>
</dbReference>
<dbReference type="InterPro" id="IPR043519">
    <property type="entry name" value="NT_sf"/>
</dbReference>
<evidence type="ECO:0000313" key="1">
    <source>
        <dbReference type="EMBL" id="MBA1143466.1"/>
    </source>
</evidence>
<accession>A0A838BA35</accession>
<keyword evidence="2" id="KW-1185">Reference proteome</keyword>
<sequence length="267" mass="30613">MDTGKANTRVKVATDKRAIKRRIDDFLWREASEPNVRLRRVLTRLFFQFDRVAIVGGMVRDFARAGRQAFHSDVDLVIEGDVEAVARFARQHRAEPNKYGGFSFYAEGWKLDFWALETTWARRAGHASVHKLEDIAHCTFFDCDAILYDLKERRIICSDSYLDHLRSGRIEISLEPNPSVTGSLYRAVRRLLLWNLEPGPKLKSFIERHLTDQGFDRLITEEGRKDGDGLVTSFRGADVLRDCLSREDVRRTIAHGHRAIAVSGTSH</sequence>
<gene>
    <name evidence="1" type="ORF">H0241_24900</name>
</gene>
<proteinExistence type="predicted"/>
<name>A0A838BA35_9HYPH</name>
<dbReference type="RefSeq" id="WP_181060478.1">
    <property type="nucleotide sequence ID" value="NZ_JACDTY010000014.1"/>
</dbReference>
<dbReference type="Proteomes" id="UP000558284">
    <property type="component" value="Unassembled WGS sequence"/>
</dbReference>
<protein>
    <recommendedName>
        <fullName evidence="3">Poly A polymerase head domain-containing protein</fullName>
    </recommendedName>
</protein>
<evidence type="ECO:0008006" key="3">
    <source>
        <dbReference type="Google" id="ProtNLM"/>
    </source>
</evidence>
<evidence type="ECO:0000313" key="2">
    <source>
        <dbReference type="Proteomes" id="UP000558284"/>
    </source>
</evidence>
<dbReference type="EMBL" id="JACDTY010000014">
    <property type="protein sequence ID" value="MBA1143466.1"/>
    <property type="molecule type" value="Genomic_DNA"/>
</dbReference>
<reference evidence="1 2" key="1">
    <citation type="submission" date="2020-07" db="EMBL/GenBank/DDBJ databases">
        <title>Definition of the novel symbiovar canariense within Mesorhizobium novociceri, a new species of genus Mesorhizobium nodulating Cicer canariense in the Caldera de Taburiente National Park (La Palma, Canary Islands).</title>
        <authorList>
            <person name="Leon-Barrios M."/>
            <person name="Perez-Yepez J."/>
            <person name="Flores-Felix J.D."/>
            <person name="Ramirez-Baena M.H."/>
            <person name="Pulido-Suarez L."/>
            <person name="Igual J.M."/>
            <person name="Velazquez E."/>
            <person name="Peix A."/>
        </authorList>
    </citation>
    <scope>NUCLEOTIDE SEQUENCE [LARGE SCALE GENOMIC DNA]</scope>
    <source>
        <strain evidence="1 2">CCANP35</strain>
    </source>
</reference>
<dbReference type="AlphaFoldDB" id="A0A838BA35"/>
<dbReference type="Gene3D" id="3.30.460.10">
    <property type="entry name" value="Beta Polymerase, domain 2"/>
    <property type="match status" value="1"/>
</dbReference>